<name>A0A814A4D5_ADIRI</name>
<dbReference type="Gene3D" id="4.10.400.10">
    <property type="entry name" value="Low-density Lipoprotein Receptor"/>
    <property type="match status" value="1"/>
</dbReference>
<feature type="transmembrane region" description="Helical" evidence="2">
    <location>
        <begin position="115"/>
        <end position="137"/>
    </location>
</feature>
<keyword evidence="2" id="KW-0812">Transmembrane</keyword>
<keyword evidence="2" id="KW-0472">Membrane</keyword>
<dbReference type="Pfam" id="PF00057">
    <property type="entry name" value="Ldl_recept_a"/>
    <property type="match status" value="1"/>
</dbReference>
<dbReference type="AlphaFoldDB" id="A0A814A4D5"/>
<dbReference type="SMART" id="SM00192">
    <property type="entry name" value="LDLa"/>
    <property type="match status" value="1"/>
</dbReference>
<protein>
    <submittedName>
        <fullName evidence="3">Uncharacterized protein</fullName>
    </submittedName>
</protein>
<evidence type="ECO:0000256" key="1">
    <source>
        <dbReference type="ARBA" id="ARBA00023157"/>
    </source>
</evidence>
<organism evidence="3 4">
    <name type="scientific">Adineta ricciae</name>
    <name type="common">Rotifer</name>
    <dbReference type="NCBI Taxonomy" id="249248"/>
    <lineage>
        <taxon>Eukaryota</taxon>
        <taxon>Metazoa</taxon>
        <taxon>Spiralia</taxon>
        <taxon>Gnathifera</taxon>
        <taxon>Rotifera</taxon>
        <taxon>Eurotatoria</taxon>
        <taxon>Bdelloidea</taxon>
        <taxon>Adinetida</taxon>
        <taxon>Adinetidae</taxon>
        <taxon>Adineta</taxon>
    </lineage>
</organism>
<dbReference type="CDD" id="cd00112">
    <property type="entry name" value="LDLa"/>
    <property type="match status" value="1"/>
</dbReference>
<dbReference type="SUPFAM" id="SSF57424">
    <property type="entry name" value="LDL receptor-like module"/>
    <property type="match status" value="1"/>
</dbReference>
<comment type="caution">
    <text evidence="3">The sequence shown here is derived from an EMBL/GenBank/DDBJ whole genome shotgun (WGS) entry which is preliminary data.</text>
</comment>
<dbReference type="EMBL" id="CAJNOJ010000035">
    <property type="protein sequence ID" value="CAF0909319.1"/>
    <property type="molecule type" value="Genomic_DNA"/>
</dbReference>
<proteinExistence type="predicted"/>
<dbReference type="InterPro" id="IPR002172">
    <property type="entry name" value="LDrepeatLR_classA_rpt"/>
</dbReference>
<accession>A0A814A4D5</accession>
<evidence type="ECO:0000313" key="4">
    <source>
        <dbReference type="Proteomes" id="UP000663852"/>
    </source>
</evidence>
<keyword evidence="2" id="KW-1133">Transmembrane helix</keyword>
<reference evidence="3" key="1">
    <citation type="submission" date="2021-02" db="EMBL/GenBank/DDBJ databases">
        <authorList>
            <person name="Nowell W R."/>
        </authorList>
    </citation>
    <scope>NUCLEOTIDE SEQUENCE</scope>
</reference>
<dbReference type="OrthoDB" id="9978656at2759"/>
<dbReference type="InterPro" id="IPR036055">
    <property type="entry name" value="LDL_receptor-like_sf"/>
</dbReference>
<evidence type="ECO:0000313" key="3">
    <source>
        <dbReference type="EMBL" id="CAF0909319.1"/>
    </source>
</evidence>
<evidence type="ECO:0000256" key="2">
    <source>
        <dbReference type="SAM" id="Phobius"/>
    </source>
</evidence>
<dbReference type="Proteomes" id="UP000663852">
    <property type="component" value="Unassembled WGS sequence"/>
</dbReference>
<gene>
    <name evidence="3" type="ORF">EDS130_LOCUS10190</name>
</gene>
<sequence>MTLSSITTNSLPTDMNEFFICRNGEHTSWTSVCNGSSQCSDGSDEQNCDIYACLQGNNVSCKIACATYGRVTCLTYVNLRACEHYTRKYTTTMYTAESSTKEAFIYIDDFDMFRYSVYLAIGIVALICILSILIYFARKKPSQLFSSCLNKSHFNRKSTARLSAVLREQQSLSLSSPANVTRSRYAPPPNIHDYTRESFTSSNDHYEPPFYYGSCLLSSINYSDSIYYETIKTPSTSNSMSMLQPLPLPEPQDSLYMRTHCV</sequence>
<keyword evidence="1" id="KW-1015">Disulfide bond</keyword>